<organism evidence="2 3">
    <name type="scientific">Naegleria fowleri</name>
    <name type="common">Brain eating amoeba</name>
    <dbReference type="NCBI Taxonomy" id="5763"/>
    <lineage>
        <taxon>Eukaryota</taxon>
        <taxon>Discoba</taxon>
        <taxon>Heterolobosea</taxon>
        <taxon>Tetramitia</taxon>
        <taxon>Eutetramitia</taxon>
        <taxon>Vahlkampfiidae</taxon>
        <taxon>Naegleria</taxon>
    </lineage>
</organism>
<dbReference type="OrthoDB" id="10353723at2759"/>
<name>A0A6A5BBZ8_NAEFO</name>
<keyword evidence="3" id="KW-1185">Reference proteome</keyword>
<dbReference type="VEuPathDB" id="AmoebaDB:NfTy_078340"/>
<protein>
    <submittedName>
        <fullName evidence="2">Uncharacterized protein</fullName>
    </submittedName>
</protein>
<gene>
    <name evidence="2" type="ORF">FDP41_006091</name>
</gene>
<dbReference type="AlphaFoldDB" id="A0A6A5BBZ8"/>
<dbReference type="VEuPathDB" id="AmoebaDB:NF0094270"/>
<feature type="region of interest" description="Disordered" evidence="1">
    <location>
        <begin position="1"/>
        <end position="67"/>
    </location>
</feature>
<proteinExistence type="predicted"/>
<dbReference type="RefSeq" id="XP_044559330.1">
    <property type="nucleotide sequence ID" value="XM_044709688.1"/>
</dbReference>
<dbReference type="VEuPathDB" id="AmoebaDB:FDP41_006091"/>
<feature type="compositionally biased region" description="Polar residues" evidence="1">
    <location>
        <begin position="32"/>
        <end position="47"/>
    </location>
</feature>
<dbReference type="GeneID" id="68113309"/>
<evidence type="ECO:0000313" key="2">
    <source>
        <dbReference type="EMBL" id="KAF0974617.1"/>
    </source>
</evidence>
<evidence type="ECO:0000313" key="3">
    <source>
        <dbReference type="Proteomes" id="UP000444721"/>
    </source>
</evidence>
<feature type="region of interest" description="Disordered" evidence="1">
    <location>
        <begin position="436"/>
        <end position="464"/>
    </location>
</feature>
<sequence length="790" mass="90889">MKKLVKTLSRNFHSSISSSNNNNNNNNIDPCHSTNNSNLLSLPQQHAVSHHHREHLSSSTGTLELPSSSYHHSYDDLEQCREDDYNLSSSSSNYGLTVKPKKKRSFFSKSQNELHEMKGGNTGMNTNWSQQIANGLQILSRRESSATVTCQSRSKRPVLTFTLDLLSADVLQYILSFLPCQSVHTCFADEYKTYVKLYKAIQQGIQQFPKRKTETLNSKQKKQLKKLIYSNDNSPNMNSSYYGIFSLCFTKKYFLEELYEQVSFWQFLCEHFYKVDISRFNEMKAKLMRCKILKENDSPLICWKQIFRYYNEYIARWETDMVYNIFKISRQDTKISRIYKEKKTSWTSQLAYNLKEETLRTVFSSNNSNSDYYAITSTSFEPNNLYYFEFTCKYSTQSRIAVGVVPNTNAFYKDQLESVNDTSQDNHQIDLDSSFSSVTSNHDVDTHNAAKNGSRNEATQPFNPLEYRPPTDVPCMSLLENTEEGQLFLPGDKIGVICDYSFSEKNVLKLYFCLNWDSTKEYTCFKKTLERIRHVERDSSCPFSLHEEKVCAYLLKYDLHNMQKEVFQLNGTTVGHSASSSRSFFSTSTASMPASALTALHDNPANHSSPNLVSSSNKTLSNSLTNNNGNTNSVTTSQSHMKNNLSNSLSPNPLYEERIMAPFKKHDIRLVYFIPNFRNSTEQHFQFPKCYKSNQRRELISFLKVNERVLHSNDVNSDQPNLPSRSLNSSFDPSKERPTSSTAELNLPDLKLCMSSLEVGDAVFITKPSLPYPPLYYHLLVTKQHKTSHH</sequence>
<feature type="compositionally biased region" description="Low complexity" evidence="1">
    <location>
        <begin position="611"/>
        <end position="649"/>
    </location>
</feature>
<dbReference type="OMA" id="YIECECK"/>
<feature type="region of interest" description="Disordered" evidence="1">
    <location>
        <begin position="600"/>
        <end position="649"/>
    </location>
</feature>
<feature type="compositionally biased region" description="Polar residues" evidence="1">
    <location>
        <begin position="449"/>
        <end position="462"/>
    </location>
</feature>
<feature type="compositionally biased region" description="Low complexity" evidence="1">
    <location>
        <begin position="14"/>
        <end position="28"/>
    </location>
</feature>
<reference evidence="2 3" key="1">
    <citation type="journal article" date="2019" name="Sci. Rep.">
        <title>Nanopore sequencing improves the draft genome of the human pathogenic amoeba Naegleria fowleri.</title>
        <authorList>
            <person name="Liechti N."/>
            <person name="Schurch N."/>
            <person name="Bruggmann R."/>
            <person name="Wittwer M."/>
        </authorList>
    </citation>
    <scope>NUCLEOTIDE SEQUENCE [LARGE SCALE GENOMIC DNA]</scope>
    <source>
        <strain evidence="2 3">ATCC 30894</strain>
    </source>
</reference>
<comment type="caution">
    <text evidence="2">The sequence shown here is derived from an EMBL/GenBank/DDBJ whole genome shotgun (WGS) entry which is preliminary data.</text>
</comment>
<evidence type="ECO:0000256" key="1">
    <source>
        <dbReference type="SAM" id="MobiDB-lite"/>
    </source>
</evidence>
<feature type="compositionally biased region" description="Polar residues" evidence="1">
    <location>
        <begin position="713"/>
        <end position="732"/>
    </location>
</feature>
<dbReference type="EMBL" id="VFQX01000051">
    <property type="protein sequence ID" value="KAF0974617.1"/>
    <property type="molecule type" value="Genomic_DNA"/>
</dbReference>
<feature type="compositionally biased region" description="Polar residues" evidence="1">
    <location>
        <begin position="57"/>
        <end position="67"/>
    </location>
</feature>
<dbReference type="Proteomes" id="UP000444721">
    <property type="component" value="Unassembled WGS sequence"/>
</dbReference>
<feature type="region of interest" description="Disordered" evidence="1">
    <location>
        <begin position="713"/>
        <end position="742"/>
    </location>
</feature>
<accession>A0A6A5BBZ8</accession>